<organism evidence="2 3">
    <name type="scientific">Salininema proteolyticum</name>
    <dbReference type="NCBI Taxonomy" id="1607685"/>
    <lineage>
        <taxon>Bacteria</taxon>
        <taxon>Bacillati</taxon>
        <taxon>Actinomycetota</taxon>
        <taxon>Actinomycetes</taxon>
        <taxon>Glycomycetales</taxon>
        <taxon>Glycomycetaceae</taxon>
        <taxon>Salininema</taxon>
    </lineage>
</organism>
<dbReference type="PANTHER" id="PTHR43680">
    <property type="entry name" value="NITRATE REDUCTASE MOLYBDENUM COFACTOR ASSEMBLY CHAPERONE"/>
    <property type="match status" value="1"/>
</dbReference>
<dbReference type="SUPFAM" id="SSF89155">
    <property type="entry name" value="TorD-like"/>
    <property type="match status" value="1"/>
</dbReference>
<evidence type="ECO:0000313" key="2">
    <source>
        <dbReference type="EMBL" id="MFC4336845.1"/>
    </source>
</evidence>
<dbReference type="PANTHER" id="PTHR43680:SF2">
    <property type="entry name" value="NITRATE REDUCTASE MOLYBDENUM COFACTOR ASSEMBLY CHAPERONE NARJ"/>
    <property type="match status" value="1"/>
</dbReference>
<dbReference type="NCBIfam" id="TIGR00684">
    <property type="entry name" value="narJ"/>
    <property type="match status" value="1"/>
</dbReference>
<keyword evidence="1" id="KW-0534">Nitrate assimilation</keyword>
<sequence length="192" mass="21328">MDEKHLRRLLDETGLLLAYPDDDVLEEYEGVRTPALADSARELRAIEPRDLRLHYTEIFDLRRKTCLYLTYFTDGDTRRRGAALAAFTATYRESGFDMRGGELPDFLPVVCEYAAHVDLGAGLRILTFYRASLLAMESALAGTPFAEDPERTTPYAPILSELCAALPEPTGRDRKLVAELVSSGPPTESVGV</sequence>
<reference evidence="3" key="1">
    <citation type="journal article" date="2019" name="Int. J. Syst. Evol. Microbiol.">
        <title>The Global Catalogue of Microorganisms (GCM) 10K type strain sequencing project: providing services to taxonomists for standard genome sequencing and annotation.</title>
        <authorList>
            <consortium name="The Broad Institute Genomics Platform"/>
            <consortium name="The Broad Institute Genome Sequencing Center for Infectious Disease"/>
            <person name="Wu L."/>
            <person name="Ma J."/>
        </authorList>
    </citation>
    <scope>NUCLEOTIDE SEQUENCE [LARGE SCALE GENOMIC DNA]</scope>
    <source>
        <strain evidence="3">IBRC-M 10908</strain>
    </source>
</reference>
<accession>A0ABV8U348</accession>
<dbReference type="Proteomes" id="UP001595823">
    <property type="component" value="Unassembled WGS sequence"/>
</dbReference>
<keyword evidence="3" id="KW-1185">Reference proteome</keyword>
<dbReference type="InterPro" id="IPR003765">
    <property type="entry name" value="NO3_reductase_chaperone_NarJ"/>
</dbReference>
<dbReference type="Pfam" id="PF02613">
    <property type="entry name" value="Nitrate_red_del"/>
    <property type="match status" value="1"/>
</dbReference>
<protein>
    <submittedName>
        <fullName evidence="2">Nitrate reductase molybdenum cofactor assembly chaperone</fullName>
    </submittedName>
</protein>
<dbReference type="RefSeq" id="WP_380623197.1">
    <property type="nucleotide sequence ID" value="NZ_JBHSDK010000023.1"/>
</dbReference>
<evidence type="ECO:0000256" key="1">
    <source>
        <dbReference type="ARBA" id="ARBA00023063"/>
    </source>
</evidence>
<gene>
    <name evidence="2" type="primary">narJ</name>
    <name evidence="2" type="ORF">ACFPET_16715</name>
</gene>
<name>A0ABV8U348_9ACTN</name>
<dbReference type="InterPro" id="IPR020945">
    <property type="entry name" value="DMSO/NO3_reduct_chaperone"/>
</dbReference>
<evidence type="ECO:0000313" key="3">
    <source>
        <dbReference type="Proteomes" id="UP001595823"/>
    </source>
</evidence>
<dbReference type="InterPro" id="IPR036411">
    <property type="entry name" value="TorD-like_sf"/>
</dbReference>
<dbReference type="EMBL" id="JBHSDK010000023">
    <property type="protein sequence ID" value="MFC4336845.1"/>
    <property type="molecule type" value="Genomic_DNA"/>
</dbReference>
<comment type="caution">
    <text evidence="2">The sequence shown here is derived from an EMBL/GenBank/DDBJ whole genome shotgun (WGS) entry which is preliminary data.</text>
</comment>
<dbReference type="Gene3D" id="1.10.3480.10">
    <property type="entry name" value="TorD-like"/>
    <property type="match status" value="1"/>
</dbReference>
<proteinExistence type="predicted"/>